<protein>
    <submittedName>
        <fullName evidence="2">Pectic acid lyase</fullName>
    </submittedName>
</protein>
<sequence length="477" mass="53756" precursor="true">MRSIYRAPAALLLCLCYLLAPLSAADNDPAAAEVLATMKKAATYYHDQVAVHGGYVYFYSPDLTQRFGEGTASSDQIWVQPPGTPTVGMAYIEAYHATTDEYYLNAATETAEALIYGQLESGGWTNCIDFNPKGERTAQYRNGKGKGKNNSSLDDDQTQSAIRFLVRLDQAYEFKNETIHGAAMTALDALLAAQFANGAFPQVWTGPVDQSLPIQQASFPKYDWRTEGRIKNYWDMYTLNDGLAGSVSAVLIEAHETYGDERYLTALKKLGDFLILAQLPSPQPAWAQQYNYEMNPIWARRFEPAAVAGRESQDAIETLLAIFEVTRDKKYLEPIPKAVNYLESSILPDGQLARYYEMQTNRPLYMNRSGKDYFLTYDDKDLPDHYGWKTSQKLEQLKNEYRKLVSSPKSVRGSRKVTADQVKPILASLDDQGRWISTFENERLVGDQRFRPGDQYISSETFAKNIEALSGYLKTSR</sequence>
<keyword evidence="3" id="KW-1185">Reference proteome</keyword>
<evidence type="ECO:0000256" key="1">
    <source>
        <dbReference type="SAM" id="SignalP"/>
    </source>
</evidence>
<dbReference type="SUPFAM" id="SSF81853">
    <property type="entry name" value="Family 10 polysaccharide lyase"/>
    <property type="match status" value="1"/>
</dbReference>
<keyword evidence="1" id="KW-0732">Signal</keyword>
<gene>
    <name evidence="2" type="ORF">Pan97_43280</name>
</gene>
<dbReference type="Pfam" id="PF09492">
    <property type="entry name" value="Pec_lyase"/>
    <property type="match status" value="1"/>
</dbReference>
<dbReference type="Gene3D" id="1.50.10.20">
    <property type="match status" value="1"/>
</dbReference>
<reference evidence="3" key="1">
    <citation type="submission" date="2019-02" db="EMBL/GenBank/DDBJ databases">
        <title>Deep-cultivation of Planctomycetes and their phenomic and genomic characterization uncovers novel biology.</title>
        <authorList>
            <person name="Wiegand S."/>
            <person name="Jogler M."/>
            <person name="Boedeker C."/>
            <person name="Pinto D."/>
            <person name="Vollmers J."/>
            <person name="Rivas-Marin E."/>
            <person name="Kohn T."/>
            <person name="Peeters S.H."/>
            <person name="Heuer A."/>
            <person name="Rast P."/>
            <person name="Oberbeckmann S."/>
            <person name="Bunk B."/>
            <person name="Jeske O."/>
            <person name="Meyerdierks A."/>
            <person name="Storesund J.E."/>
            <person name="Kallscheuer N."/>
            <person name="Luecker S."/>
            <person name="Lage O.M."/>
            <person name="Pohl T."/>
            <person name="Merkel B.J."/>
            <person name="Hornburger P."/>
            <person name="Mueller R.-W."/>
            <person name="Bruemmer F."/>
            <person name="Labrenz M."/>
            <person name="Spormann A.M."/>
            <person name="Op den Camp H."/>
            <person name="Overmann J."/>
            <person name="Amann R."/>
            <person name="Jetten M.S.M."/>
            <person name="Mascher T."/>
            <person name="Medema M.H."/>
            <person name="Devos D.P."/>
            <person name="Kaster A.-K."/>
            <person name="Ovreas L."/>
            <person name="Rohde M."/>
            <person name="Galperin M.Y."/>
            <person name="Jogler C."/>
        </authorList>
    </citation>
    <scope>NUCLEOTIDE SEQUENCE [LARGE SCALE GENOMIC DNA]</scope>
    <source>
        <strain evidence="3">Pan97</strain>
    </source>
</reference>
<dbReference type="KEGG" id="bvo:Pan97_43280"/>
<dbReference type="OrthoDB" id="9804686at2"/>
<feature type="chain" id="PRO_5022179943" evidence="1">
    <location>
        <begin position="25"/>
        <end position="477"/>
    </location>
</feature>
<dbReference type="InterPro" id="IPR012669">
    <property type="entry name" value="Pectate_lyase"/>
</dbReference>
<feature type="signal peptide" evidence="1">
    <location>
        <begin position="1"/>
        <end position="24"/>
    </location>
</feature>
<dbReference type="RefSeq" id="WP_144976029.1">
    <property type="nucleotide sequence ID" value="NZ_CP036289.1"/>
</dbReference>
<keyword evidence="2" id="KW-0456">Lyase</keyword>
<organism evidence="2 3">
    <name type="scientific">Bremerella volcania</name>
    <dbReference type="NCBI Taxonomy" id="2527984"/>
    <lineage>
        <taxon>Bacteria</taxon>
        <taxon>Pseudomonadati</taxon>
        <taxon>Planctomycetota</taxon>
        <taxon>Planctomycetia</taxon>
        <taxon>Pirellulales</taxon>
        <taxon>Pirellulaceae</taxon>
        <taxon>Bremerella</taxon>
    </lineage>
</organism>
<dbReference type="AlphaFoldDB" id="A0A518CDH4"/>
<evidence type="ECO:0000313" key="2">
    <source>
        <dbReference type="EMBL" id="QDU77262.1"/>
    </source>
</evidence>
<dbReference type="GO" id="GO:0016829">
    <property type="term" value="F:lyase activity"/>
    <property type="evidence" value="ECO:0007669"/>
    <property type="project" value="UniProtKB-KW"/>
</dbReference>
<evidence type="ECO:0000313" key="3">
    <source>
        <dbReference type="Proteomes" id="UP000318626"/>
    </source>
</evidence>
<proteinExistence type="predicted"/>
<dbReference type="EMBL" id="CP036289">
    <property type="protein sequence ID" value="QDU77262.1"/>
    <property type="molecule type" value="Genomic_DNA"/>
</dbReference>
<accession>A0A518CDH4</accession>
<name>A0A518CDH4_9BACT</name>
<dbReference type="Proteomes" id="UP000318626">
    <property type="component" value="Chromosome"/>
</dbReference>